<evidence type="ECO:0000256" key="1">
    <source>
        <dbReference type="SAM" id="Coils"/>
    </source>
</evidence>
<feature type="compositionally biased region" description="Basic and acidic residues" evidence="2">
    <location>
        <begin position="149"/>
        <end position="165"/>
    </location>
</feature>
<dbReference type="Proteomes" id="UP001189429">
    <property type="component" value="Unassembled WGS sequence"/>
</dbReference>
<accession>A0ABN9VVN5</accession>
<protein>
    <submittedName>
        <fullName evidence="3">Uncharacterized protein</fullName>
    </submittedName>
</protein>
<reference evidence="3" key="1">
    <citation type="submission" date="2023-10" db="EMBL/GenBank/DDBJ databases">
        <authorList>
            <person name="Chen Y."/>
            <person name="Shah S."/>
            <person name="Dougan E. K."/>
            <person name="Thang M."/>
            <person name="Chan C."/>
        </authorList>
    </citation>
    <scope>NUCLEOTIDE SEQUENCE [LARGE SCALE GENOMIC DNA]</scope>
</reference>
<evidence type="ECO:0000313" key="3">
    <source>
        <dbReference type="EMBL" id="CAK0877660.1"/>
    </source>
</evidence>
<evidence type="ECO:0000256" key="2">
    <source>
        <dbReference type="SAM" id="MobiDB-lite"/>
    </source>
</evidence>
<feature type="compositionally biased region" description="Low complexity" evidence="2">
    <location>
        <begin position="128"/>
        <end position="147"/>
    </location>
</feature>
<keyword evidence="4" id="KW-1185">Reference proteome</keyword>
<feature type="region of interest" description="Disordered" evidence="2">
    <location>
        <begin position="1"/>
        <end position="57"/>
    </location>
</feature>
<dbReference type="EMBL" id="CAUYUJ010017761">
    <property type="protein sequence ID" value="CAK0877660.1"/>
    <property type="molecule type" value="Genomic_DNA"/>
</dbReference>
<keyword evidence="1" id="KW-0175">Coiled coil</keyword>
<gene>
    <name evidence="3" type="ORF">PCOR1329_LOCUS61660</name>
</gene>
<evidence type="ECO:0000313" key="4">
    <source>
        <dbReference type="Proteomes" id="UP001189429"/>
    </source>
</evidence>
<feature type="non-terminal residue" evidence="3">
    <location>
        <position position="1"/>
    </location>
</feature>
<proteinExistence type="predicted"/>
<feature type="compositionally biased region" description="Basic residues" evidence="2">
    <location>
        <begin position="1"/>
        <end position="21"/>
    </location>
</feature>
<feature type="region of interest" description="Disordered" evidence="2">
    <location>
        <begin position="122"/>
        <end position="165"/>
    </location>
</feature>
<sequence length="165" mass="17676">GKRWRCSSRVARRRRSPRRWASRRESRGLRPQGLGGGAPAQAQAPREPAGGAPGEQAAGQLEWLLSSKTNEATSLAAENARLLSRVAALQEEVAQLMQESKERADAAIVGREHGCTCWAVARSRSKSRAASSSSRSASAAPAVSSRTSSHKEPAAGSDRRRQPPR</sequence>
<feature type="coiled-coil region" evidence="1">
    <location>
        <begin position="72"/>
        <end position="106"/>
    </location>
</feature>
<organism evidence="3 4">
    <name type="scientific">Prorocentrum cordatum</name>
    <dbReference type="NCBI Taxonomy" id="2364126"/>
    <lineage>
        <taxon>Eukaryota</taxon>
        <taxon>Sar</taxon>
        <taxon>Alveolata</taxon>
        <taxon>Dinophyceae</taxon>
        <taxon>Prorocentrales</taxon>
        <taxon>Prorocentraceae</taxon>
        <taxon>Prorocentrum</taxon>
    </lineage>
</organism>
<feature type="compositionally biased region" description="Low complexity" evidence="2">
    <location>
        <begin position="39"/>
        <end position="57"/>
    </location>
</feature>
<name>A0ABN9VVN5_9DINO</name>
<comment type="caution">
    <text evidence="3">The sequence shown here is derived from an EMBL/GenBank/DDBJ whole genome shotgun (WGS) entry which is preliminary data.</text>
</comment>